<gene>
    <name evidence="1" type="ORF">ACFSKO_18795</name>
</gene>
<comment type="caution">
    <text evidence="1">The sequence shown here is derived from an EMBL/GenBank/DDBJ whole genome shotgun (WGS) entry which is preliminary data.</text>
</comment>
<organism evidence="1 2">
    <name type="scientific">Kiloniella antarctica</name>
    <dbReference type="NCBI Taxonomy" id="1550907"/>
    <lineage>
        <taxon>Bacteria</taxon>
        <taxon>Pseudomonadati</taxon>
        <taxon>Pseudomonadota</taxon>
        <taxon>Alphaproteobacteria</taxon>
        <taxon>Rhodospirillales</taxon>
        <taxon>Kiloniellaceae</taxon>
        <taxon>Kiloniella</taxon>
    </lineage>
</organism>
<reference evidence="2" key="1">
    <citation type="journal article" date="2019" name="Int. J. Syst. Evol. Microbiol.">
        <title>The Global Catalogue of Microorganisms (GCM) 10K type strain sequencing project: providing services to taxonomists for standard genome sequencing and annotation.</title>
        <authorList>
            <consortium name="The Broad Institute Genomics Platform"/>
            <consortium name="The Broad Institute Genome Sequencing Center for Infectious Disease"/>
            <person name="Wu L."/>
            <person name="Ma J."/>
        </authorList>
    </citation>
    <scope>NUCLEOTIDE SEQUENCE [LARGE SCALE GENOMIC DNA]</scope>
    <source>
        <strain evidence="2">CGMCC 4.7192</strain>
    </source>
</reference>
<dbReference type="EMBL" id="JBHUII010000013">
    <property type="protein sequence ID" value="MFD2207669.1"/>
    <property type="molecule type" value="Genomic_DNA"/>
</dbReference>
<keyword evidence="2" id="KW-1185">Reference proteome</keyword>
<protein>
    <recommendedName>
        <fullName evidence="3">DUF2383 domain-containing protein</fullName>
    </recommendedName>
</protein>
<evidence type="ECO:0000313" key="2">
    <source>
        <dbReference type="Proteomes" id="UP001597294"/>
    </source>
</evidence>
<name>A0ABW5BQ19_9PROT</name>
<evidence type="ECO:0008006" key="3">
    <source>
        <dbReference type="Google" id="ProtNLM"/>
    </source>
</evidence>
<proteinExistence type="predicted"/>
<evidence type="ECO:0000313" key="1">
    <source>
        <dbReference type="EMBL" id="MFD2207669.1"/>
    </source>
</evidence>
<dbReference type="RefSeq" id="WP_380254548.1">
    <property type="nucleotide sequence ID" value="NZ_JBHUII010000013.1"/>
</dbReference>
<dbReference type="Proteomes" id="UP001597294">
    <property type="component" value="Unassembled WGS sequence"/>
</dbReference>
<accession>A0ABW5BQ19</accession>
<sequence length="119" mass="13419">MIKSEANNKLVILDKINQTLSESTKALERLGRTCCMSDRSERIVDLEKNYAQLSTQIPSHTDETEKLNSLIEVITSLGSSIGALFATCCTPKRETLYIQLFKGLNTIHTCLWQLKGYNH</sequence>